<dbReference type="AlphaFoldDB" id="A0A0S7Y2Q1"/>
<organism evidence="2 3">
    <name type="scientific">candidate division WOR-1 bacterium DG_54_3</name>
    <dbReference type="NCBI Taxonomy" id="1703775"/>
    <lineage>
        <taxon>Bacteria</taxon>
        <taxon>Bacillati</taxon>
        <taxon>Saganbacteria</taxon>
    </lineage>
</organism>
<protein>
    <recommendedName>
        <fullName evidence="1">Uroporphyrinogen decarboxylase (URO-D) domain-containing protein</fullName>
    </recommendedName>
</protein>
<dbReference type="Pfam" id="PF01208">
    <property type="entry name" value="URO-D"/>
    <property type="match status" value="1"/>
</dbReference>
<dbReference type="GO" id="GO:0004853">
    <property type="term" value="F:uroporphyrinogen decarboxylase activity"/>
    <property type="evidence" value="ECO:0007669"/>
    <property type="project" value="InterPro"/>
</dbReference>
<dbReference type="InterPro" id="IPR038071">
    <property type="entry name" value="UROD/MetE-like_sf"/>
</dbReference>
<dbReference type="Proteomes" id="UP000051861">
    <property type="component" value="Unassembled WGS sequence"/>
</dbReference>
<dbReference type="GO" id="GO:0006779">
    <property type="term" value="P:porphyrin-containing compound biosynthetic process"/>
    <property type="evidence" value="ECO:0007669"/>
    <property type="project" value="InterPro"/>
</dbReference>
<dbReference type="PANTHER" id="PTHR47099">
    <property type="entry name" value="METHYLCOBAMIDE:COM METHYLTRANSFERASE MTBA"/>
    <property type="match status" value="1"/>
</dbReference>
<evidence type="ECO:0000313" key="3">
    <source>
        <dbReference type="Proteomes" id="UP000051861"/>
    </source>
</evidence>
<dbReference type="SUPFAM" id="SSF51726">
    <property type="entry name" value="UROD/MetE-like"/>
    <property type="match status" value="1"/>
</dbReference>
<dbReference type="EMBL" id="LIZX01000035">
    <property type="protein sequence ID" value="KPJ68950.1"/>
    <property type="molecule type" value="Genomic_DNA"/>
</dbReference>
<dbReference type="InterPro" id="IPR052024">
    <property type="entry name" value="Methanogen_methyltrans"/>
</dbReference>
<evidence type="ECO:0000259" key="1">
    <source>
        <dbReference type="Pfam" id="PF01208"/>
    </source>
</evidence>
<reference evidence="2 3" key="1">
    <citation type="journal article" date="2015" name="Microbiome">
        <title>Genomic resolution of linkages in carbon, nitrogen, and sulfur cycling among widespread estuary sediment bacteria.</title>
        <authorList>
            <person name="Baker B.J."/>
            <person name="Lazar C.S."/>
            <person name="Teske A.P."/>
            <person name="Dick G.J."/>
        </authorList>
    </citation>
    <scope>NUCLEOTIDE SEQUENCE [LARGE SCALE GENOMIC DNA]</scope>
    <source>
        <strain evidence="2">DG_54_3</strain>
    </source>
</reference>
<sequence length="385" mass="43994">MTSKQRVLAAIKREVPDRLPATTHHIMPYFLETYMNGISYQEFFDYFGLDPIQWVVAYKPGPSRNEYYDPEQKEKGLLEAQRICSDNWRIRTENIPNPEYKVTRFHFITPEKNLSMVLQSGKHTTWITERLIKEKSDIHVFAKYASIPLCDVEKVNREAEIFGDRGIIRGSIPGFDVYGQPGCWQDAAVLYGIEKLIMETFDDPEWVHSFLEILQERKMIYIQSMQGAQFDVNELGGGDASSTVISPKIFEEFVAPYDAELIDLAHKKGQRVVYHTCGGMMPILERIADMNPDAMETFTPPSLGGDVDLREAKKKIGNRVCMIGGFDQALYFKDCSPEETRKAVRQCFEEAGEGGGYVLSPSDHFFDANIELIRAFADEARKCVY</sequence>
<dbReference type="InterPro" id="IPR000257">
    <property type="entry name" value="Uroporphyrinogen_deCOase"/>
</dbReference>
<gene>
    <name evidence="2" type="ORF">AMJ44_04940</name>
</gene>
<comment type="caution">
    <text evidence="2">The sequence shown here is derived from an EMBL/GenBank/DDBJ whole genome shotgun (WGS) entry which is preliminary data.</text>
</comment>
<dbReference type="Gene3D" id="3.20.20.210">
    <property type="match status" value="1"/>
</dbReference>
<accession>A0A0S7Y2Q1</accession>
<feature type="domain" description="Uroporphyrinogen decarboxylase (URO-D)" evidence="1">
    <location>
        <begin position="184"/>
        <end position="382"/>
    </location>
</feature>
<name>A0A0S7Y2Q1_UNCSA</name>
<evidence type="ECO:0000313" key="2">
    <source>
        <dbReference type="EMBL" id="KPJ68950.1"/>
    </source>
</evidence>
<dbReference type="PANTHER" id="PTHR47099:SF1">
    <property type="entry name" value="METHYLCOBAMIDE:COM METHYLTRANSFERASE MTBA"/>
    <property type="match status" value="1"/>
</dbReference>
<proteinExistence type="predicted"/>